<reference evidence="12 13" key="1">
    <citation type="journal article" date="2015" name="Genome Biol. Evol.">
        <title>Comparative Genomics of a Bacterivorous Green Alga Reveals Evolutionary Causalities and Consequences of Phago-Mixotrophic Mode of Nutrition.</title>
        <authorList>
            <person name="Burns J.A."/>
            <person name="Paasch A."/>
            <person name="Narechania A."/>
            <person name="Kim E."/>
        </authorList>
    </citation>
    <scope>NUCLEOTIDE SEQUENCE [LARGE SCALE GENOMIC DNA]</scope>
    <source>
        <strain evidence="12 13">PLY_AMNH</strain>
    </source>
</reference>
<evidence type="ECO:0000256" key="4">
    <source>
        <dbReference type="ARBA" id="ARBA00023157"/>
    </source>
</evidence>
<feature type="compositionally biased region" description="Pro residues" evidence="7">
    <location>
        <begin position="373"/>
        <end position="386"/>
    </location>
</feature>
<evidence type="ECO:0000256" key="8">
    <source>
        <dbReference type="SAM" id="Phobius"/>
    </source>
</evidence>
<dbReference type="InterPro" id="IPR036508">
    <property type="entry name" value="Chitin-bd_dom_sf"/>
</dbReference>
<dbReference type="Gene3D" id="3.10.50.10">
    <property type="match status" value="1"/>
</dbReference>
<feature type="signal peptide" evidence="9">
    <location>
        <begin position="1"/>
        <end position="22"/>
    </location>
</feature>
<feature type="compositionally biased region" description="Pro residues" evidence="7">
    <location>
        <begin position="886"/>
        <end position="931"/>
    </location>
</feature>
<dbReference type="Pfam" id="PF01607">
    <property type="entry name" value="CBM_14"/>
    <property type="match status" value="2"/>
</dbReference>
<name>A0AAE0FJG2_9CHLO</name>
<evidence type="ECO:0000256" key="3">
    <source>
        <dbReference type="ARBA" id="ARBA00022801"/>
    </source>
</evidence>
<accession>A0AAE0FJG2</accession>
<evidence type="ECO:0000256" key="9">
    <source>
        <dbReference type="SAM" id="SignalP"/>
    </source>
</evidence>
<evidence type="ECO:0000313" key="12">
    <source>
        <dbReference type="EMBL" id="KAK3260787.1"/>
    </source>
</evidence>
<evidence type="ECO:0000259" key="10">
    <source>
        <dbReference type="PROSITE" id="PS50940"/>
    </source>
</evidence>
<evidence type="ECO:0000256" key="5">
    <source>
        <dbReference type="ARBA" id="ARBA00023295"/>
    </source>
</evidence>
<feature type="region of interest" description="Disordered" evidence="7">
    <location>
        <begin position="1080"/>
        <end position="1106"/>
    </location>
</feature>
<feature type="chain" id="PRO_5042241704" description="Chitinase" evidence="9">
    <location>
        <begin position="23"/>
        <end position="1106"/>
    </location>
</feature>
<keyword evidence="5 6" id="KW-0326">Glycosidase</keyword>
<feature type="compositionally biased region" description="Pro residues" evidence="7">
    <location>
        <begin position="940"/>
        <end position="950"/>
    </location>
</feature>
<comment type="similarity">
    <text evidence="1">Belongs to the glycosyl hydrolase 18 family. Chitinase class II subfamily.</text>
</comment>
<dbReference type="SMART" id="SM00494">
    <property type="entry name" value="ChtBD2"/>
    <property type="match status" value="2"/>
</dbReference>
<dbReference type="InterPro" id="IPR011583">
    <property type="entry name" value="Chitinase_II/V-like_cat"/>
</dbReference>
<evidence type="ECO:0000256" key="1">
    <source>
        <dbReference type="ARBA" id="ARBA00009121"/>
    </source>
</evidence>
<dbReference type="FunFam" id="3.10.50.10:FF:000001">
    <property type="entry name" value="Chitinase 3-like 1"/>
    <property type="match status" value="1"/>
</dbReference>
<dbReference type="GO" id="GO:0008061">
    <property type="term" value="F:chitin binding"/>
    <property type="evidence" value="ECO:0007669"/>
    <property type="project" value="UniProtKB-KW"/>
</dbReference>
<proteinExistence type="inferred from homology"/>
<dbReference type="Proteomes" id="UP001190700">
    <property type="component" value="Unassembled WGS sequence"/>
</dbReference>
<feature type="domain" description="Chitin-binding type-2" evidence="10">
    <location>
        <begin position="396"/>
        <end position="453"/>
    </location>
</feature>
<keyword evidence="8" id="KW-0812">Transmembrane</keyword>
<feature type="region of interest" description="Disordered" evidence="7">
    <location>
        <begin position="277"/>
        <end position="300"/>
    </location>
</feature>
<keyword evidence="13" id="KW-1185">Reference proteome</keyword>
<keyword evidence="9" id="KW-0732">Signal</keyword>
<dbReference type="GO" id="GO:0005576">
    <property type="term" value="C:extracellular region"/>
    <property type="evidence" value="ECO:0007669"/>
    <property type="project" value="InterPro"/>
</dbReference>
<keyword evidence="2" id="KW-0147">Chitin-binding</keyword>
<keyword evidence="8" id="KW-0472">Membrane</keyword>
<dbReference type="SMART" id="SM00636">
    <property type="entry name" value="Glyco_18"/>
    <property type="match status" value="1"/>
</dbReference>
<dbReference type="CDD" id="cd02872">
    <property type="entry name" value="GH18_chitolectin_chitotriosidase"/>
    <property type="match status" value="1"/>
</dbReference>
<dbReference type="Gene3D" id="3.20.20.80">
    <property type="entry name" value="Glycosidases"/>
    <property type="match status" value="2"/>
</dbReference>
<evidence type="ECO:0000256" key="2">
    <source>
        <dbReference type="ARBA" id="ARBA00022669"/>
    </source>
</evidence>
<evidence type="ECO:0000256" key="6">
    <source>
        <dbReference type="RuleBase" id="RU000489"/>
    </source>
</evidence>
<dbReference type="Gene3D" id="2.170.140.10">
    <property type="entry name" value="Chitin binding domain"/>
    <property type="match status" value="1"/>
</dbReference>
<dbReference type="InterPro" id="IPR001579">
    <property type="entry name" value="Glyco_hydro_18_chit_AS"/>
</dbReference>
<dbReference type="InterPro" id="IPR017853">
    <property type="entry name" value="GH"/>
</dbReference>
<feature type="domain" description="Chitin-binding type-2" evidence="10">
    <location>
        <begin position="954"/>
        <end position="1010"/>
    </location>
</feature>
<evidence type="ECO:0000259" key="11">
    <source>
        <dbReference type="PROSITE" id="PS51910"/>
    </source>
</evidence>
<keyword evidence="3 6" id="KW-0378">Hydrolase</keyword>
<feature type="region of interest" description="Disordered" evidence="7">
    <location>
        <begin position="454"/>
        <end position="502"/>
    </location>
</feature>
<sequence length="1106" mass="120002">MFPARIVLVVAITCGVAVTVSGHGFLAEPVSRNSLAENIGAWYCPPGGCPDCDGPCPHPESCPHCLNRGGTLGICGIADGTRDYLFPKDMYGEPYNSRPLVTYQEGSTINVTMIITAHHMGHVELKLCDQPGNPTQACFDAHPLQFVSEVIGGNPPDPNYPERGYLRPNDGSAIPVYGAYSQSLSGTSAGSYGSRTTGMMITMLYKLPEGLICEHCLLSWYYLTANSCTPPGYSEYPFPDSTWWSENTGACSEIPSDGDGVPEQFWNCADIAISGDTNSPPAPTESHGTPTPSPTRQSIGDSCRDFKSHCQTDCTVHGYTQTNQCWGQRPELYTLCLCRDGTTFTYEGFDCQHQTCPSTPPPTSPDRYSPTSSAPPPSETPPPPSTPDETEAPPTFNGCEGQPNGLIADPTDANCQTYYNCWNGAGAAQACGAGLRFNPAGYCDFQANVACEISSPSSPPPPSPSPSPSPKVSPPPNLIPSPPNPNIPPASPPRSPRSPSSEKKVQVCYYTNWAQYRHGQYRYLPEHIDPFLCTHINYAFAMIAMGTYSIIPFEWNDESTDWSTGMYEQVNNHKQTNPDLKTFIAIGGWNFNLHSSTKWIFSDMVGTAAHRRKFINSAIEFCRRWRFDGLDLDWEYPGIIGRGGRPSDKADYVLLLEETMEAFESESLQTGQPRLLLTFAAGIGKSTADVAYDIPGIAPNVDWVNLMTYDMHGGWEATVNHMAPLYPGSDVGDYDYPLSCQWAVDYWLDHGCPASKLTLGIGTYGRGYTLANRENNDFGDAAKGAGPPQTYTQEAGMIAYYEVLIARRDDSNSEVRYDEHQEIPVLTTGDEWWGFEDVRSVVEKVKYAKSKDLLGIMFWALDMDDFPNGYPLINAAKAALADEDSSPPPDTSLPSSPPPPSPPSPSSPPPSPAPPRPTSAPTSAPPTPSPITAPTSSPTSLPPTTPPPTPINHGSSCVGKSDGRYPLGDCSGFHTCMAGMAMKKLCPTGTKYDISIEVCNWQEDMAPCNTPVKDSSPEEDDDNNTNTSGAASAVAVGIITMMGIALVLMSLLTFLFYRKKADVQQITKRLDTMQSMRYMPEEDVETTSSATPGMMPFPLDGPREAL</sequence>
<feature type="compositionally biased region" description="Pro residues" evidence="7">
    <location>
        <begin position="457"/>
        <end position="496"/>
    </location>
</feature>
<dbReference type="SUPFAM" id="SSF57625">
    <property type="entry name" value="Invertebrate chitin-binding proteins"/>
    <property type="match status" value="2"/>
</dbReference>
<feature type="region of interest" description="Disordered" evidence="7">
    <location>
        <begin position="880"/>
        <end position="957"/>
    </location>
</feature>
<feature type="region of interest" description="Disordered" evidence="7">
    <location>
        <begin position="1008"/>
        <end position="1027"/>
    </location>
</feature>
<dbReference type="PANTHER" id="PTHR11177">
    <property type="entry name" value="CHITINASE"/>
    <property type="match status" value="1"/>
</dbReference>
<gene>
    <name evidence="12" type="ORF">CYMTET_30266</name>
</gene>
<protein>
    <recommendedName>
        <fullName evidence="14">Chitinase</fullName>
    </recommendedName>
</protein>
<feature type="region of interest" description="Disordered" evidence="7">
    <location>
        <begin position="355"/>
        <end position="405"/>
    </location>
</feature>
<keyword evidence="8" id="KW-1133">Transmembrane helix</keyword>
<dbReference type="PROSITE" id="PS50940">
    <property type="entry name" value="CHIT_BIND_II"/>
    <property type="match status" value="2"/>
</dbReference>
<evidence type="ECO:0000313" key="13">
    <source>
        <dbReference type="Proteomes" id="UP001190700"/>
    </source>
</evidence>
<dbReference type="SUPFAM" id="SSF51445">
    <property type="entry name" value="(Trans)glycosidases"/>
    <property type="match status" value="1"/>
</dbReference>
<dbReference type="AlphaFoldDB" id="A0AAE0FJG2"/>
<dbReference type="GO" id="GO:0006032">
    <property type="term" value="P:chitin catabolic process"/>
    <property type="evidence" value="ECO:0007669"/>
    <property type="project" value="TreeGrafter"/>
</dbReference>
<keyword evidence="4" id="KW-1015">Disulfide bond</keyword>
<dbReference type="Pfam" id="PF00704">
    <property type="entry name" value="Glyco_hydro_18"/>
    <property type="match status" value="1"/>
</dbReference>
<organism evidence="12 13">
    <name type="scientific">Cymbomonas tetramitiformis</name>
    <dbReference type="NCBI Taxonomy" id="36881"/>
    <lineage>
        <taxon>Eukaryota</taxon>
        <taxon>Viridiplantae</taxon>
        <taxon>Chlorophyta</taxon>
        <taxon>Pyramimonadophyceae</taxon>
        <taxon>Pyramimonadales</taxon>
        <taxon>Pyramimonadaceae</taxon>
        <taxon>Cymbomonas</taxon>
    </lineage>
</organism>
<feature type="transmembrane region" description="Helical" evidence="8">
    <location>
        <begin position="1033"/>
        <end position="1057"/>
    </location>
</feature>
<dbReference type="PANTHER" id="PTHR11177:SF317">
    <property type="entry name" value="CHITINASE 12-RELATED"/>
    <property type="match status" value="1"/>
</dbReference>
<feature type="domain" description="GH18" evidence="11">
    <location>
        <begin position="504"/>
        <end position="883"/>
    </location>
</feature>
<dbReference type="InterPro" id="IPR050314">
    <property type="entry name" value="Glycosyl_Hydrlase_18"/>
</dbReference>
<dbReference type="InterPro" id="IPR002557">
    <property type="entry name" value="Chitin-bd_dom"/>
</dbReference>
<evidence type="ECO:0008006" key="14">
    <source>
        <dbReference type="Google" id="ProtNLM"/>
    </source>
</evidence>
<comment type="caution">
    <text evidence="12">The sequence shown here is derived from an EMBL/GenBank/DDBJ whole genome shotgun (WGS) entry which is preliminary data.</text>
</comment>
<dbReference type="InterPro" id="IPR029070">
    <property type="entry name" value="Chitinase_insertion_sf"/>
</dbReference>
<dbReference type="PROSITE" id="PS01095">
    <property type="entry name" value="GH18_1"/>
    <property type="match status" value="1"/>
</dbReference>
<feature type="compositionally biased region" description="Polar residues" evidence="7">
    <location>
        <begin position="286"/>
        <end position="300"/>
    </location>
</feature>
<dbReference type="EMBL" id="LGRX02017424">
    <property type="protein sequence ID" value="KAK3260787.1"/>
    <property type="molecule type" value="Genomic_DNA"/>
</dbReference>
<evidence type="ECO:0000256" key="7">
    <source>
        <dbReference type="SAM" id="MobiDB-lite"/>
    </source>
</evidence>
<dbReference type="GO" id="GO:0004568">
    <property type="term" value="F:chitinase activity"/>
    <property type="evidence" value="ECO:0007669"/>
    <property type="project" value="TreeGrafter"/>
</dbReference>
<dbReference type="PROSITE" id="PS51910">
    <property type="entry name" value="GH18_2"/>
    <property type="match status" value="1"/>
</dbReference>
<dbReference type="InterPro" id="IPR001223">
    <property type="entry name" value="Glyco_hydro18_cat"/>
</dbReference>
<dbReference type="GO" id="GO:0005975">
    <property type="term" value="P:carbohydrate metabolic process"/>
    <property type="evidence" value="ECO:0007669"/>
    <property type="project" value="InterPro"/>
</dbReference>
<dbReference type="SUPFAM" id="SSF54556">
    <property type="entry name" value="Chitinase insertion domain"/>
    <property type="match status" value="1"/>
</dbReference>